<dbReference type="EMBL" id="JBELPZ010000018">
    <property type="protein sequence ID" value="MFL9845584.1"/>
    <property type="molecule type" value="Genomic_DNA"/>
</dbReference>
<evidence type="ECO:0000256" key="1">
    <source>
        <dbReference type="ARBA" id="ARBA00004496"/>
    </source>
</evidence>
<comment type="caution">
    <text evidence="4">The sequence shown here is derived from an EMBL/GenBank/DDBJ whole genome shotgun (WGS) entry which is preliminary data.</text>
</comment>
<dbReference type="RefSeq" id="WP_408085866.1">
    <property type="nucleotide sequence ID" value="NZ_JBELPZ010000018.1"/>
</dbReference>
<dbReference type="PANTHER" id="PTHR38772">
    <property type="match status" value="1"/>
</dbReference>
<reference evidence="4 5" key="1">
    <citation type="submission" date="2024-06" db="EMBL/GenBank/DDBJ databases">
        <authorList>
            <person name="Kaempfer P."/>
            <person name="Viver T."/>
        </authorList>
    </citation>
    <scope>NUCLEOTIDE SEQUENCE [LARGE SCALE GENOMIC DNA]</scope>
    <source>
        <strain evidence="4 5">ST-119</strain>
    </source>
</reference>
<keyword evidence="3" id="KW-0963">Cytoplasm</keyword>
<dbReference type="PANTHER" id="PTHR38772:SF1">
    <property type="entry name" value="NUCLEOID-ASSOCIATED PROTEIN YEJK"/>
    <property type="match status" value="1"/>
</dbReference>
<comment type="subcellular location">
    <subcellularLocation>
        <location evidence="1">Cytoplasm</location>
    </subcellularLocation>
</comment>
<name>A0ABW8YZR8_9FLAO</name>
<accession>A0ABW8YZR8</accession>
<gene>
    <name evidence="4" type="ORF">ABS766_14270</name>
</gene>
<sequence>MEAKIDDFKVINYIIHFINKESGKTSAQIDFSKKIDGDNEFSKTLAREVHVATNSSVSLKNTNFRNDNENSFKKRLDEYLATHQKEEFYDFSKTLEQLKEKMEKESFAVGGYFLFIDYEFQNKRFLSVVLLRKKKGLNITKVDDTYILNNIENINIDKIAMAVRLNYNIYLNPLDDRNYLALITTQQNGIISAYFREWVNTGDFIKNDKNTDSLVRIIKGIPVPQDDEGNDLYKSSADFQKAVFEYARPRKNKLINLRDMGVHFFGEGNENKFLDYATKNDMTIDPEFKRDSSIWRTLVTIRARIEGVELNVDYDKINDDEVFIGESQIIIKSKELISQMKAQIIESNDKL</sequence>
<organism evidence="4 5">
    <name type="scientific">Flavobacterium rhizosphaerae</name>
    <dbReference type="NCBI Taxonomy" id="3163298"/>
    <lineage>
        <taxon>Bacteria</taxon>
        <taxon>Pseudomonadati</taxon>
        <taxon>Bacteroidota</taxon>
        <taxon>Flavobacteriia</taxon>
        <taxon>Flavobacteriales</taxon>
        <taxon>Flavobacteriaceae</taxon>
        <taxon>Flavobacterium</taxon>
    </lineage>
</organism>
<proteinExistence type="inferred from homology"/>
<evidence type="ECO:0000313" key="5">
    <source>
        <dbReference type="Proteomes" id="UP001629156"/>
    </source>
</evidence>
<comment type="similarity">
    <text evidence="2">Belongs to the YejK family.</text>
</comment>
<evidence type="ECO:0000256" key="3">
    <source>
        <dbReference type="ARBA" id="ARBA00022490"/>
    </source>
</evidence>
<protein>
    <submittedName>
        <fullName evidence="4">Nucleoid-associated protein</fullName>
    </submittedName>
</protein>
<keyword evidence="5" id="KW-1185">Reference proteome</keyword>
<dbReference type="Pfam" id="PF04245">
    <property type="entry name" value="NA37"/>
    <property type="match status" value="1"/>
</dbReference>
<evidence type="ECO:0000256" key="2">
    <source>
        <dbReference type="ARBA" id="ARBA00009035"/>
    </source>
</evidence>
<dbReference type="InterPro" id="IPR007358">
    <property type="entry name" value="Nucleoid_associated_NdpA"/>
</dbReference>
<dbReference type="Proteomes" id="UP001629156">
    <property type="component" value="Unassembled WGS sequence"/>
</dbReference>
<evidence type="ECO:0000313" key="4">
    <source>
        <dbReference type="EMBL" id="MFL9845584.1"/>
    </source>
</evidence>